<organism evidence="2 3">
    <name type="scientific">Lymnaea stagnalis</name>
    <name type="common">Great pond snail</name>
    <name type="synonym">Helix stagnalis</name>
    <dbReference type="NCBI Taxonomy" id="6523"/>
    <lineage>
        <taxon>Eukaryota</taxon>
        <taxon>Metazoa</taxon>
        <taxon>Spiralia</taxon>
        <taxon>Lophotrochozoa</taxon>
        <taxon>Mollusca</taxon>
        <taxon>Gastropoda</taxon>
        <taxon>Heterobranchia</taxon>
        <taxon>Euthyneura</taxon>
        <taxon>Panpulmonata</taxon>
        <taxon>Hygrophila</taxon>
        <taxon>Lymnaeoidea</taxon>
        <taxon>Lymnaeidae</taxon>
        <taxon>Lymnaea</taxon>
    </lineage>
</organism>
<reference evidence="2 3" key="1">
    <citation type="submission" date="2024-04" db="EMBL/GenBank/DDBJ databases">
        <authorList>
            <consortium name="Genoscope - CEA"/>
            <person name="William W."/>
        </authorList>
    </citation>
    <scope>NUCLEOTIDE SEQUENCE [LARGE SCALE GENOMIC DNA]</scope>
</reference>
<dbReference type="EMBL" id="CAXITT010000577">
    <property type="protein sequence ID" value="CAL1543812.1"/>
    <property type="molecule type" value="Genomic_DNA"/>
</dbReference>
<accession>A0AAV2IB77</accession>
<proteinExistence type="predicted"/>
<evidence type="ECO:0000256" key="1">
    <source>
        <dbReference type="SAM" id="MobiDB-lite"/>
    </source>
</evidence>
<comment type="caution">
    <text evidence="2">The sequence shown here is derived from an EMBL/GenBank/DDBJ whole genome shotgun (WGS) entry which is preliminary data.</text>
</comment>
<sequence>ATLTSFKTSVNVTVTSCTPLSSDAAAAADGGGGVCVSERTPLMNATSLASACPFLAEYTSCMTRRCKSNANLESALEQLKNTCGGMSSVETTQKPATTTSGMSSVKATEKPTTTTKTLLFLAIAFGKSNVLM</sequence>
<feature type="non-terminal residue" evidence="2">
    <location>
        <position position="1"/>
    </location>
</feature>
<dbReference type="AlphaFoldDB" id="A0AAV2IB77"/>
<feature type="compositionally biased region" description="Polar residues" evidence="1">
    <location>
        <begin position="87"/>
        <end position="105"/>
    </location>
</feature>
<evidence type="ECO:0000313" key="3">
    <source>
        <dbReference type="Proteomes" id="UP001497497"/>
    </source>
</evidence>
<gene>
    <name evidence="2" type="ORF">GSLYS_00017325001</name>
</gene>
<feature type="region of interest" description="Disordered" evidence="1">
    <location>
        <begin position="87"/>
        <end position="109"/>
    </location>
</feature>
<name>A0AAV2IB77_LYMST</name>
<protein>
    <submittedName>
        <fullName evidence="2">Uncharacterized protein</fullName>
    </submittedName>
</protein>
<dbReference type="Proteomes" id="UP001497497">
    <property type="component" value="Unassembled WGS sequence"/>
</dbReference>
<evidence type="ECO:0000313" key="2">
    <source>
        <dbReference type="EMBL" id="CAL1543812.1"/>
    </source>
</evidence>
<keyword evidence="3" id="KW-1185">Reference proteome</keyword>